<name>A0A2B7YJL4_FUSNP</name>
<proteinExistence type="predicted"/>
<gene>
    <name evidence="1" type="ORF">RN96_00600</name>
</gene>
<reference evidence="1 2" key="1">
    <citation type="submission" date="2017-06" db="EMBL/GenBank/DDBJ databases">
        <title>Genome sequencing of Fusobacterium nucleatum subsp. polymorphum KCOM 1232 (=ChDC F37).</title>
        <authorList>
            <person name="Kook J.-K."/>
            <person name="Park S.-N."/>
            <person name="Lim Y.K."/>
            <person name="Roh H."/>
        </authorList>
    </citation>
    <scope>NUCLEOTIDE SEQUENCE [LARGE SCALE GENOMIC DNA]</scope>
    <source>
        <strain evidence="2">KCOM 1232 ( ChDC F37)</strain>
    </source>
</reference>
<dbReference type="EMBL" id="NJGI01000001">
    <property type="protein sequence ID" value="PGH21766.1"/>
    <property type="molecule type" value="Genomic_DNA"/>
</dbReference>
<sequence length="304" mass="35494">MENFQYLKIKKGNNYINTEVPIKKDGIYYLSGKERYWLVSSGKKEDLQNPFIEKGIIGIGWDKVTAEEVKISNKKELNNILAIKYQNLNKFKEPRVFKSYISATANKLLRFFNEIKLGDIIVLKDKSSSNSNSIYFGKVISKAEEYLEKDLYVDEIVGYCNKIIRVKWLKSVERTLIGAELKLILTSRHALSMIQNEKVKDEVNREMFSYFYRGTDLHIVFGVDEENDIKYDSFKQFQDYIYALKEQALSIKEAENDFNIKANIQSPGPIEFFGNAKIIEYIYKFITENSAEIITGNSREYWNI</sequence>
<protein>
    <submittedName>
        <fullName evidence="1">Uncharacterized protein</fullName>
    </submittedName>
</protein>
<dbReference type="AlphaFoldDB" id="A0A2B7YJL4"/>
<organism evidence="1 2">
    <name type="scientific">Fusobacterium nucleatum subsp. polymorphum</name>
    <name type="common">Fusobacterium polymorphum</name>
    <dbReference type="NCBI Taxonomy" id="76857"/>
    <lineage>
        <taxon>Bacteria</taxon>
        <taxon>Fusobacteriati</taxon>
        <taxon>Fusobacteriota</taxon>
        <taxon>Fusobacteriia</taxon>
        <taxon>Fusobacteriales</taxon>
        <taxon>Fusobacteriaceae</taxon>
        <taxon>Fusobacterium</taxon>
    </lineage>
</organism>
<dbReference type="RefSeq" id="WP_098701932.1">
    <property type="nucleotide sequence ID" value="NZ_NJGI01000001.1"/>
</dbReference>
<comment type="caution">
    <text evidence="1">The sequence shown here is derived from an EMBL/GenBank/DDBJ whole genome shotgun (WGS) entry which is preliminary data.</text>
</comment>
<dbReference type="Proteomes" id="UP000222862">
    <property type="component" value="Unassembled WGS sequence"/>
</dbReference>
<accession>A0A2B7YJL4</accession>
<evidence type="ECO:0000313" key="1">
    <source>
        <dbReference type="EMBL" id="PGH21766.1"/>
    </source>
</evidence>
<evidence type="ECO:0000313" key="2">
    <source>
        <dbReference type="Proteomes" id="UP000222862"/>
    </source>
</evidence>